<keyword evidence="3" id="KW-1280">Immunoglobulin</keyword>
<dbReference type="InterPro" id="IPR050199">
    <property type="entry name" value="IgHV"/>
</dbReference>
<dbReference type="PANTHER" id="PTHR23266">
    <property type="entry name" value="IMMUNOGLOBULIN HEAVY CHAIN"/>
    <property type="match status" value="1"/>
</dbReference>
<reference evidence="6 7" key="1">
    <citation type="journal article" date="2023" name="bioRxiv">
        <title>Conserved and derived expression patterns and positive selection on dental genes reveal complex evolutionary context of ever-growing rodent molars.</title>
        <authorList>
            <person name="Calamari Z.T."/>
            <person name="Song A."/>
            <person name="Cohen E."/>
            <person name="Akter M."/>
            <person name="Roy R.D."/>
            <person name="Hallikas O."/>
            <person name="Christensen M.M."/>
            <person name="Li P."/>
            <person name="Marangoni P."/>
            <person name="Jernvall J."/>
            <person name="Klein O.D."/>
        </authorList>
    </citation>
    <scope>NUCLEOTIDE SEQUENCE [LARGE SCALE GENOMIC DNA]</scope>
    <source>
        <strain evidence="6">V071</strain>
    </source>
</reference>
<dbReference type="InterPro" id="IPR003599">
    <property type="entry name" value="Ig_sub"/>
</dbReference>
<sequence>MEWTWIIFLAAASICVQSQVLLQQSGTELKSPGSSVKMSCKASGYTFTDYNINWMRQRSGEGLEWIGYIIPSNGDTGYGQKFQGKTILTADKSSSTAYMELSSLTYEDSAVYYCARPQCYNHILSMLETLKEQEAAFDLNNREY</sequence>
<dbReference type="Proteomes" id="UP001488838">
    <property type="component" value="Unassembled WGS sequence"/>
</dbReference>
<evidence type="ECO:0000256" key="1">
    <source>
        <dbReference type="ARBA" id="ARBA00022859"/>
    </source>
</evidence>
<feature type="chain" id="PRO_5043519347" description="Ig-like domain-containing protein" evidence="4">
    <location>
        <begin position="19"/>
        <end position="144"/>
    </location>
</feature>
<feature type="signal peptide" evidence="4">
    <location>
        <begin position="1"/>
        <end position="18"/>
    </location>
</feature>
<proteinExistence type="predicted"/>
<dbReference type="InterPro" id="IPR013106">
    <property type="entry name" value="Ig_V-set"/>
</dbReference>
<accession>A0AAW0HAJ0</accession>
<dbReference type="SMART" id="SM00406">
    <property type="entry name" value="IGv"/>
    <property type="match status" value="1"/>
</dbReference>
<dbReference type="SUPFAM" id="SSF48726">
    <property type="entry name" value="Immunoglobulin"/>
    <property type="match status" value="1"/>
</dbReference>
<evidence type="ECO:0000256" key="4">
    <source>
        <dbReference type="SAM" id="SignalP"/>
    </source>
</evidence>
<dbReference type="InterPro" id="IPR007110">
    <property type="entry name" value="Ig-like_dom"/>
</dbReference>
<comment type="caution">
    <text evidence="6">The sequence shown here is derived from an EMBL/GenBank/DDBJ whole genome shotgun (WGS) entry which is preliminary data.</text>
</comment>
<organism evidence="6 7">
    <name type="scientific">Myodes glareolus</name>
    <name type="common">Bank vole</name>
    <name type="synonym">Clethrionomys glareolus</name>
    <dbReference type="NCBI Taxonomy" id="447135"/>
    <lineage>
        <taxon>Eukaryota</taxon>
        <taxon>Metazoa</taxon>
        <taxon>Chordata</taxon>
        <taxon>Craniata</taxon>
        <taxon>Vertebrata</taxon>
        <taxon>Euteleostomi</taxon>
        <taxon>Mammalia</taxon>
        <taxon>Eutheria</taxon>
        <taxon>Euarchontoglires</taxon>
        <taxon>Glires</taxon>
        <taxon>Rodentia</taxon>
        <taxon>Myomorpha</taxon>
        <taxon>Muroidea</taxon>
        <taxon>Cricetidae</taxon>
        <taxon>Arvicolinae</taxon>
        <taxon>Myodes</taxon>
    </lineage>
</organism>
<evidence type="ECO:0000259" key="5">
    <source>
        <dbReference type="PROSITE" id="PS50835"/>
    </source>
</evidence>
<keyword evidence="1" id="KW-0391">Immunity</keyword>
<dbReference type="GO" id="GO:0005576">
    <property type="term" value="C:extracellular region"/>
    <property type="evidence" value="ECO:0007669"/>
    <property type="project" value="UniProtKB-ARBA"/>
</dbReference>
<name>A0AAW0HAJ0_MYOGA</name>
<keyword evidence="7" id="KW-1185">Reference proteome</keyword>
<feature type="domain" description="Ig-like" evidence="5">
    <location>
        <begin position="18"/>
        <end position="114"/>
    </location>
</feature>
<dbReference type="FunFam" id="2.60.40.10:FF:001126">
    <property type="entry name" value="Anti-myosin immunoglobulin heavy chain variable region"/>
    <property type="match status" value="1"/>
</dbReference>
<dbReference type="GO" id="GO:0002250">
    <property type="term" value="P:adaptive immune response"/>
    <property type="evidence" value="ECO:0007669"/>
    <property type="project" value="UniProtKB-KW"/>
</dbReference>
<dbReference type="Pfam" id="PF07686">
    <property type="entry name" value="V-set"/>
    <property type="match status" value="1"/>
</dbReference>
<evidence type="ECO:0000256" key="2">
    <source>
        <dbReference type="ARBA" id="ARBA00023130"/>
    </source>
</evidence>
<keyword evidence="4" id="KW-0732">Signal</keyword>
<dbReference type="EMBL" id="JBBHLL010000701">
    <property type="protein sequence ID" value="KAK7798410.1"/>
    <property type="molecule type" value="Genomic_DNA"/>
</dbReference>
<dbReference type="GO" id="GO:0019814">
    <property type="term" value="C:immunoglobulin complex"/>
    <property type="evidence" value="ECO:0007669"/>
    <property type="project" value="UniProtKB-KW"/>
</dbReference>
<protein>
    <recommendedName>
        <fullName evidence="5">Ig-like domain-containing protein</fullName>
    </recommendedName>
</protein>
<dbReference type="SMART" id="SM00409">
    <property type="entry name" value="IG"/>
    <property type="match status" value="1"/>
</dbReference>
<dbReference type="AlphaFoldDB" id="A0AAW0HAJ0"/>
<dbReference type="PROSITE" id="PS50835">
    <property type="entry name" value="IG_LIKE"/>
    <property type="match status" value="1"/>
</dbReference>
<dbReference type="Gene3D" id="2.60.40.10">
    <property type="entry name" value="Immunoglobulins"/>
    <property type="match status" value="1"/>
</dbReference>
<keyword evidence="2" id="KW-1064">Adaptive immunity</keyword>
<dbReference type="InterPro" id="IPR036179">
    <property type="entry name" value="Ig-like_dom_sf"/>
</dbReference>
<gene>
    <name evidence="6" type="ORF">U0070_021078</name>
</gene>
<evidence type="ECO:0000313" key="6">
    <source>
        <dbReference type="EMBL" id="KAK7798410.1"/>
    </source>
</evidence>
<evidence type="ECO:0000313" key="7">
    <source>
        <dbReference type="Proteomes" id="UP001488838"/>
    </source>
</evidence>
<evidence type="ECO:0000256" key="3">
    <source>
        <dbReference type="ARBA" id="ARBA00043265"/>
    </source>
</evidence>
<dbReference type="InterPro" id="IPR013783">
    <property type="entry name" value="Ig-like_fold"/>
</dbReference>